<keyword evidence="4" id="KW-0808">Transferase</keyword>
<feature type="domain" description="SAM-dependent MTase TRM10-type" evidence="10">
    <location>
        <begin position="120"/>
        <end position="367"/>
    </location>
</feature>
<dbReference type="GO" id="GO:0000049">
    <property type="term" value="F:tRNA binding"/>
    <property type="evidence" value="ECO:0007669"/>
    <property type="project" value="TreeGrafter"/>
</dbReference>
<dbReference type="InterPro" id="IPR007356">
    <property type="entry name" value="tRNA_m1G_MeTrfase_euk"/>
</dbReference>
<dbReference type="CDD" id="cd18089">
    <property type="entry name" value="SPOUT_Trm10-like"/>
    <property type="match status" value="1"/>
</dbReference>
<evidence type="ECO:0000313" key="12">
    <source>
        <dbReference type="Proteomes" id="UP000245768"/>
    </source>
</evidence>
<protein>
    <recommendedName>
        <fullName evidence="2">tRNA (guanine(9)-N1)-methyltransferase</fullName>
        <ecNumber evidence="1">2.1.1.221</ecNumber>
    </recommendedName>
    <alternativeName>
        <fullName evidence="7">tRNA methyltransferase 10</fullName>
    </alternativeName>
    <alternativeName>
        <fullName evidence="6">tRNA(m1G9)-methyltransferase</fullName>
    </alternativeName>
</protein>
<dbReference type="STRING" id="215250.A0A316YY87"/>
<keyword evidence="3" id="KW-0489">Methyltransferase</keyword>
<feature type="region of interest" description="Disordered" evidence="9">
    <location>
        <begin position="363"/>
        <end position="418"/>
    </location>
</feature>
<dbReference type="GO" id="GO:0005634">
    <property type="term" value="C:nucleus"/>
    <property type="evidence" value="ECO:0007669"/>
    <property type="project" value="TreeGrafter"/>
</dbReference>
<keyword evidence="12" id="KW-1185">Reference proteome</keyword>
<evidence type="ECO:0000256" key="4">
    <source>
        <dbReference type="ARBA" id="ARBA00022679"/>
    </source>
</evidence>
<evidence type="ECO:0000256" key="6">
    <source>
        <dbReference type="ARBA" id="ARBA00031792"/>
    </source>
</evidence>
<feature type="compositionally biased region" description="Basic and acidic residues" evidence="9">
    <location>
        <begin position="68"/>
        <end position="82"/>
    </location>
</feature>
<dbReference type="Proteomes" id="UP000245768">
    <property type="component" value="Unassembled WGS sequence"/>
</dbReference>
<dbReference type="InterPro" id="IPR038459">
    <property type="entry name" value="MT_TRM10-typ_sf"/>
</dbReference>
<feature type="compositionally biased region" description="Basic and acidic residues" evidence="9">
    <location>
        <begin position="1"/>
        <end position="10"/>
    </location>
</feature>
<dbReference type="PANTHER" id="PTHR13563:SF13">
    <property type="entry name" value="TRNA METHYLTRANSFERASE 10 HOMOLOG A"/>
    <property type="match status" value="1"/>
</dbReference>
<evidence type="ECO:0000256" key="7">
    <source>
        <dbReference type="ARBA" id="ARBA00032166"/>
    </source>
</evidence>
<sequence length="418" mass="45699">MEVHDRKEESTEPALEAAAEHGSATVTERPASEPADESEKQHQEAPAATGAQEGLSKNAQKRMLKKQKHDETKREKRREARERKKAKKAQEHATAALEPGKDGPSGPVTSKGKGGGGGSEADKDREEKPFGAGIVVDLGFDEVMSERECASMALQLTYVYSSNRSSSTPISNVTFVGRGEEKDCFEYSTTTAAELQSPHPSYFVHHRALASSSSSTSNGQGSELAPPLSLRQSRVGHMKEIQDKGAWNRWQRITIQDTGGLESLVKGRESDFVYLSADAPHTITELAEDKSYIIGGLVDRNRYKNICLNKANALGISSARLPLNEAQLGGKKVLAVNHVVDILLGWIETRDWDMAVDKGLPGRRAKLENGMQPESKRKKKRERGRSAEVETSSIHIDEADEEEAFNSSRPPISSISAL</sequence>
<dbReference type="AlphaFoldDB" id="A0A316YY87"/>
<keyword evidence="5" id="KW-0949">S-adenosyl-L-methionine</keyword>
<evidence type="ECO:0000256" key="9">
    <source>
        <dbReference type="SAM" id="MobiDB-lite"/>
    </source>
</evidence>
<organism evidence="11 12">
    <name type="scientific">Acaromyces ingoldii</name>
    <dbReference type="NCBI Taxonomy" id="215250"/>
    <lineage>
        <taxon>Eukaryota</taxon>
        <taxon>Fungi</taxon>
        <taxon>Dikarya</taxon>
        <taxon>Basidiomycota</taxon>
        <taxon>Ustilaginomycotina</taxon>
        <taxon>Exobasidiomycetes</taxon>
        <taxon>Exobasidiales</taxon>
        <taxon>Cryptobasidiaceae</taxon>
        <taxon>Acaromyces</taxon>
    </lineage>
</organism>
<dbReference type="PANTHER" id="PTHR13563">
    <property type="entry name" value="TRNA (GUANINE-9-) METHYLTRANSFERASE"/>
    <property type="match status" value="1"/>
</dbReference>
<evidence type="ECO:0000256" key="2">
    <source>
        <dbReference type="ARBA" id="ARBA00020451"/>
    </source>
</evidence>
<dbReference type="OrthoDB" id="278300at2759"/>
<comment type="catalytic activity">
    <reaction evidence="8">
        <text>guanosine(9) in tRNA + S-adenosyl-L-methionine = N(1)-methylguanosine(9) in tRNA + S-adenosyl-L-homocysteine + H(+)</text>
        <dbReference type="Rhea" id="RHEA:43156"/>
        <dbReference type="Rhea" id="RHEA-COMP:10367"/>
        <dbReference type="Rhea" id="RHEA-COMP:10368"/>
        <dbReference type="ChEBI" id="CHEBI:15378"/>
        <dbReference type="ChEBI" id="CHEBI:57856"/>
        <dbReference type="ChEBI" id="CHEBI:59789"/>
        <dbReference type="ChEBI" id="CHEBI:73542"/>
        <dbReference type="ChEBI" id="CHEBI:74269"/>
        <dbReference type="EC" id="2.1.1.221"/>
    </reaction>
</comment>
<name>A0A316YY87_9BASI</name>
<dbReference type="Gene3D" id="3.40.1280.30">
    <property type="match status" value="1"/>
</dbReference>
<accession>A0A316YY87</accession>
<gene>
    <name evidence="11" type="ORF">FA10DRAFT_264722</name>
</gene>
<evidence type="ECO:0000256" key="3">
    <source>
        <dbReference type="ARBA" id="ARBA00022603"/>
    </source>
</evidence>
<dbReference type="EMBL" id="KZ819634">
    <property type="protein sequence ID" value="PWN94151.1"/>
    <property type="molecule type" value="Genomic_DNA"/>
</dbReference>
<dbReference type="PROSITE" id="PS51675">
    <property type="entry name" value="SAM_MT_TRM10"/>
    <property type="match status" value="1"/>
</dbReference>
<reference evidence="11 12" key="1">
    <citation type="journal article" date="2018" name="Mol. Biol. Evol.">
        <title>Broad Genomic Sampling Reveals a Smut Pathogenic Ancestry of the Fungal Clade Ustilaginomycotina.</title>
        <authorList>
            <person name="Kijpornyongpan T."/>
            <person name="Mondo S.J."/>
            <person name="Barry K."/>
            <person name="Sandor L."/>
            <person name="Lee J."/>
            <person name="Lipzen A."/>
            <person name="Pangilinan J."/>
            <person name="LaButti K."/>
            <person name="Hainaut M."/>
            <person name="Henrissat B."/>
            <person name="Grigoriev I.V."/>
            <person name="Spatafora J.W."/>
            <person name="Aime M.C."/>
        </authorList>
    </citation>
    <scope>NUCLEOTIDE SEQUENCE [LARGE SCALE GENOMIC DNA]</scope>
    <source>
        <strain evidence="11 12">MCA 4198</strain>
    </source>
</reference>
<feature type="region of interest" description="Disordered" evidence="9">
    <location>
        <begin position="1"/>
        <end position="128"/>
    </location>
</feature>
<proteinExistence type="predicted"/>
<evidence type="ECO:0000256" key="1">
    <source>
        <dbReference type="ARBA" id="ARBA00012797"/>
    </source>
</evidence>
<evidence type="ECO:0000256" key="8">
    <source>
        <dbReference type="ARBA" id="ARBA00048434"/>
    </source>
</evidence>
<feature type="compositionally biased region" description="Polar residues" evidence="9">
    <location>
        <begin position="405"/>
        <end position="418"/>
    </location>
</feature>
<evidence type="ECO:0000259" key="10">
    <source>
        <dbReference type="PROSITE" id="PS51675"/>
    </source>
</evidence>
<dbReference type="GO" id="GO:0002939">
    <property type="term" value="P:tRNA N1-guanine methylation"/>
    <property type="evidence" value="ECO:0007669"/>
    <property type="project" value="TreeGrafter"/>
</dbReference>
<dbReference type="GO" id="GO:0052905">
    <property type="term" value="F:tRNA (guanosine(9)-N1)-methyltransferase activity"/>
    <property type="evidence" value="ECO:0007669"/>
    <property type="project" value="UniProtKB-EC"/>
</dbReference>
<evidence type="ECO:0000313" key="11">
    <source>
        <dbReference type="EMBL" id="PWN94151.1"/>
    </source>
</evidence>
<dbReference type="RefSeq" id="XP_025381349.1">
    <property type="nucleotide sequence ID" value="XM_025520765.1"/>
</dbReference>
<dbReference type="InterPro" id="IPR028564">
    <property type="entry name" value="MT_TRM10-typ"/>
</dbReference>
<dbReference type="EC" id="2.1.1.221" evidence="1"/>
<dbReference type="GeneID" id="37042681"/>
<dbReference type="InParanoid" id="A0A316YY87"/>
<dbReference type="FunCoup" id="A0A316YY87">
    <property type="interactions" value="578"/>
</dbReference>
<evidence type="ECO:0000256" key="5">
    <source>
        <dbReference type="ARBA" id="ARBA00022691"/>
    </source>
</evidence>
<feature type="region of interest" description="Disordered" evidence="9">
    <location>
        <begin position="208"/>
        <end position="227"/>
    </location>
</feature>